<dbReference type="Ensembl" id="ENSMMNT00015028134.1">
    <property type="protein sequence ID" value="ENSMMNP00015025590.1"/>
    <property type="gene ID" value="ENSMMNG00015018735.1"/>
</dbReference>
<dbReference type="PANTHER" id="PTHR11505">
    <property type="entry name" value="L1 TRANSPOSABLE ELEMENT-RELATED"/>
    <property type="match status" value="1"/>
</dbReference>
<evidence type="ECO:0000256" key="2">
    <source>
        <dbReference type="SAM" id="Coils"/>
    </source>
</evidence>
<reference evidence="6" key="2">
    <citation type="submission" date="2025-09" db="UniProtKB">
        <authorList>
            <consortium name="Ensembl"/>
        </authorList>
    </citation>
    <scope>IDENTIFICATION</scope>
</reference>
<evidence type="ECO:0000256" key="1">
    <source>
        <dbReference type="ARBA" id="ARBA00061640"/>
    </source>
</evidence>
<dbReference type="AlphaFoldDB" id="A0A8C6C4N3"/>
<evidence type="ECO:0000259" key="5">
    <source>
        <dbReference type="Pfam" id="PF17490"/>
    </source>
</evidence>
<feature type="domain" description="L1 transposable element trimerization" evidence="4">
    <location>
        <begin position="215"/>
        <end position="252"/>
    </location>
</feature>
<dbReference type="Proteomes" id="UP000694561">
    <property type="component" value="Unplaced"/>
</dbReference>
<dbReference type="Pfam" id="PF17489">
    <property type="entry name" value="Tnp_22_trimer"/>
    <property type="match status" value="1"/>
</dbReference>
<protein>
    <recommendedName>
        <fullName evidence="8">L1 transposable element RRM domain-containing protein</fullName>
    </recommendedName>
</protein>
<dbReference type="Gene3D" id="3.30.70.1820">
    <property type="entry name" value="L1 transposable element, RRM domain"/>
    <property type="match status" value="1"/>
</dbReference>
<feature type="domain" description="L1 transposable element RRM" evidence="3">
    <location>
        <begin position="256"/>
        <end position="352"/>
    </location>
</feature>
<reference evidence="6" key="1">
    <citation type="submission" date="2025-08" db="UniProtKB">
        <authorList>
            <consortium name="Ensembl"/>
        </authorList>
    </citation>
    <scope>IDENTIFICATION</scope>
</reference>
<organism evidence="6 7">
    <name type="scientific">Monodon monoceros</name>
    <name type="common">Narwhal</name>
    <name type="synonym">Ceratodon monodon</name>
    <dbReference type="NCBI Taxonomy" id="40151"/>
    <lineage>
        <taxon>Eukaryota</taxon>
        <taxon>Metazoa</taxon>
        <taxon>Chordata</taxon>
        <taxon>Craniata</taxon>
        <taxon>Vertebrata</taxon>
        <taxon>Euteleostomi</taxon>
        <taxon>Mammalia</taxon>
        <taxon>Eutheria</taxon>
        <taxon>Laurasiatheria</taxon>
        <taxon>Artiodactyla</taxon>
        <taxon>Whippomorpha</taxon>
        <taxon>Cetacea</taxon>
        <taxon>Odontoceti</taxon>
        <taxon>Monodontidae</taxon>
        <taxon>Monodon</taxon>
    </lineage>
</organism>
<dbReference type="Pfam" id="PF17490">
    <property type="entry name" value="Tnp_22_dsRBD"/>
    <property type="match status" value="1"/>
</dbReference>
<dbReference type="InterPro" id="IPR004244">
    <property type="entry name" value="Transposase_22"/>
</dbReference>
<feature type="coiled-coil region" evidence="2">
    <location>
        <begin position="170"/>
        <end position="239"/>
    </location>
</feature>
<dbReference type="Gene3D" id="3.30.250.20">
    <property type="entry name" value="L1 transposable element, C-terminal domain"/>
    <property type="match status" value="1"/>
</dbReference>
<evidence type="ECO:0000259" key="3">
    <source>
        <dbReference type="Pfam" id="PF02994"/>
    </source>
</evidence>
<name>A0A8C6C4N3_MONMO</name>
<dbReference type="GeneTree" id="ENSGT01050000244818"/>
<dbReference type="InterPro" id="IPR035300">
    <property type="entry name" value="L1_dsRBD"/>
</dbReference>
<proteinExistence type="inferred from homology"/>
<feature type="domain" description="L1 transposable element dsRBD-like" evidence="5">
    <location>
        <begin position="355"/>
        <end position="419"/>
    </location>
</feature>
<dbReference type="InterPro" id="IPR035301">
    <property type="entry name" value="L1_trimer"/>
</dbReference>
<keyword evidence="7" id="KW-1185">Reference proteome</keyword>
<dbReference type="InterPro" id="IPR043636">
    <property type="entry name" value="L1_RRM_dom"/>
</dbReference>
<evidence type="ECO:0000313" key="7">
    <source>
        <dbReference type="Proteomes" id="UP000694561"/>
    </source>
</evidence>
<keyword evidence="2" id="KW-0175">Coiled coil</keyword>
<comment type="similarity">
    <text evidence="1">Belongs to the transposase 22 family.</text>
</comment>
<evidence type="ECO:0000313" key="6">
    <source>
        <dbReference type="Ensembl" id="ENSMMNP00015025590.1"/>
    </source>
</evidence>
<dbReference type="FunFam" id="3.30.70.1820:FF:000002">
    <property type="entry name" value="LINE-1 retrotransposable element ORF1 protein"/>
    <property type="match status" value="1"/>
</dbReference>
<dbReference type="InterPro" id="IPR042566">
    <property type="entry name" value="L1_C"/>
</dbReference>
<accession>A0A8C6C4N3</accession>
<evidence type="ECO:0008006" key="8">
    <source>
        <dbReference type="Google" id="ProtNLM"/>
    </source>
</evidence>
<evidence type="ECO:0000259" key="4">
    <source>
        <dbReference type="Pfam" id="PF17489"/>
    </source>
</evidence>
<dbReference type="Pfam" id="PF02994">
    <property type="entry name" value="Transposase_22"/>
    <property type="match status" value="1"/>
</dbReference>
<sequence>MLVHTTCFSNTSSMWRLSKKGAEKAVGTDCSVGHYSCSLDADTFHQFVLAGLVGSSNCLISHSLRPNALTLLSGDKGQPCLQPRMFWIGNFTVKTALREQEELQSCSLWNKNPIHRKIDKMKRQRAMYQMNEQDKTPEKQLNKVEMGNLPEKGLRIMIVEMIQDFGKRMEAKIEKMQQMFNKDLEELKNKQTEMNSTITEMKTTLEGINSRITEAEEQISDLEDKMVEFTAAEQNKEKRMKRNEDSLRDLWDNIKRSNICIIGVPEGEERENGCKKIFEEIIVENFPNMGKEIATQVQEVQRVPYRINPRRNTLRHIIIKLAKIKDKEKLLKAAREKRQITSKGTPIRLTADFSAETLQARREWHDILKVMKGKNLQPRLLYLARISFRFDGEIKSFTDKQKLREFSTTKPALQQMLKELL</sequence>
<dbReference type="Gene3D" id="1.20.5.390">
    <property type="entry name" value="L1 transposable element, trimerization domain"/>
    <property type="match status" value="1"/>
</dbReference>